<organism evidence="4 5">
    <name type="scientific">Phlyctema vagabunda</name>
    <dbReference type="NCBI Taxonomy" id="108571"/>
    <lineage>
        <taxon>Eukaryota</taxon>
        <taxon>Fungi</taxon>
        <taxon>Dikarya</taxon>
        <taxon>Ascomycota</taxon>
        <taxon>Pezizomycotina</taxon>
        <taxon>Leotiomycetes</taxon>
        <taxon>Helotiales</taxon>
        <taxon>Dermateaceae</taxon>
        <taxon>Phlyctema</taxon>
    </lineage>
</organism>
<dbReference type="Proteomes" id="UP001629113">
    <property type="component" value="Unassembled WGS sequence"/>
</dbReference>
<dbReference type="EMBL" id="JBFCZG010000002">
    <property type="protein sequence ID" value="KAL3425264.1"/>
    <property type="molecule type" value="Genomic_DNA"/>
</dbReference>
<dbReference type="Pfam" id="PF00023">
    <property type="entry name" value="Ank"/>
    <property type="match status" value="2"/>
</dbReference>
<dbReference type="InterPro" id="IPR050663">
    <property type="entry name" value="Ankyrin-SOCS_Box"/>
</dbReference>
<dbReference type="PROSITE" id="PS50088">
    <property type="entry name" value="ANK_REPEAT"/>
    <property type="match status" value="3"/>
</dbReference>
<feature type="repeat" description="ANK" evidence="3">
    <location>
        <begin position="153"/>
        <end position="185"/>
    </location>
</feature>
<dbReference type="PROSITE" id="PS50297">
    <property type="entry name" value="ANK_REP_REGION"/>
    <property type="match status" value="3"/>
</dbReference>
<feature type="repeat" description="ANK" evidence="3">
    <location>
        <begin position="87"/>
        <end position="119"/>
    </location>
</feature>
<dbReference type="SUPFAM" id="SSF48403">
    <property type="entry name" value="Ankyrin repeat"/>
    <property type="match status" value="1"/>
</dbReference>
<dbReference type="InterPro" id="IPR036770">
    <property type="entry name" value="Ankyrin_rpt-contain_sf"/>
</dbReference>
<gene>
    <name evidence="4" type="ORF">PVAG01_02055</name>
</gene>
<evidence type="ECO:0000313" key="4">
    <source>
        <dbReference type="EMBL" id="KAL3425264.1"/>
    </source>
</evidence>
<dbReference type="PRINTS" id="PR01415">
    <property type="entry name" value="ANKYRIN"/>
</dbReference>
<keyword evidence="1" id="KW-0677">Repeat</keyword>
<evidence type="ECO:0000256" key="2">
    <source>
        <dbReference type="ARBA" id="ARBA00023043"/>
    </source>
</evidence>
<dbReference type="PANTHER" id="PTHR24193">
    <property type="entry name" value="ANKYRIN REPEAT PROTEIN"/>
    <property type="match status" value="1"/>
</dbReference>
<feature type="repeat" description="ANK" evidence="3">
    <location>
        <begin position="38"/>
        <end position="70"/>
    </location>
</feature>
<sequence>MDAQVISQAVGNGDLDGIRKVLDFTPDIVSVISTASPAGFTPLARAVVQGHVDIVQYLLEAGADINVGYKTEWVDRTQHDLHPGLIENSPPLHCAAIKGSAELVRLLLLYGADANADNGSDRGSKVVPLHVATGEAVHALILAHADIDRENNFGWTPLIYSISRQDIESIRVLVKHGAKVDTDRTTRYKVRVASGEEKLALGTSSPLMVACGHGRLTDQSANIIEILAAAGADVNRRYTVELGPEDGIPPSFTLLSLIYESKSERPRVRSPHSTTEIKKWGQKELQVVALLLQLGSDENDLIV</sequence>
<proteinExistence type="predicted"/>
<accession>A0ABR4PPI7</accession>
<keyword evidence="2 3" id="KW-0040">ANK repeat</keyword>
<dbReference type="Gene3D" id="1.25.40.20">
    <property type="entry name" value="Ankyrin repeat-containing domain"/>
    <property type="match status" value="2"/>
</dbReference>
<comment type="caution">
    <text evidence="4">The sequence shown here is derived from an EMBL/GenBank/DDBJ whole genome shotgun (WGS) entry which is preliminary data.</text>
</comment>
<dbReference type="Pfam" id="PF12796">
    <property type="entry name" value="Ank_2"/>
    <property type="match status" value="1"/>
</dbReference>
<evidence type="ECO:0000313" key="5">
    <source>
        <dbReference type="Proteomes" id="UP001629113"/>
    </source>
</evidence>
<dbReference type="InterPro" id="IPR002110">
    <property type="entry name" value="Ankyrin_rpt"/>
</dbReference>
<keyword evidence="5" id="KW-1185">Reference proteome</keyword>
<name>A0ABR4PPI7_9HELO</name>
<reference evidence="4 5" key="1">
    <citation type="submission" date="2024-06" db="EMBL/GenBank/DDBJ databases">
        <title>Complete genome of Phlyctema vagabunda strain 19-DSS-EL-015.</title>
        <authorList>
            <person name="Fiorenzani C."/>
        </authorList>
    </citation>
    <scope>NUCLEOTIDE SEQUENCE [LARGE SCALE GENOMIC DNA]</scope>
    <source>
        <strain evidence="4 5">19-DSS-EL-015</strain>
    </source>
</reference>
<protein>
    <submittedName>
        <fullName evidence="4">Ankyrin repeat protein</fullName>
    </submittedName>
</protein>
<dbReference type="PANTHER" id="PTHR24193:SF121">
    <property type="entry name" value="ADA2A-CONTAINING COMPLEX COMPONENT 3, ISOFORM D"/>
    <property type="match status" value="1"/>
</dbReference>
<evidence type="ECO:0000256" key="1">
    <source>
        <dbReference type="ARBA" id="ARBA00022737"/>
    </source>
</evidence>
<dbReference type="SMART" id="SM00248">
    <property type="entry name" value="ANK"/>
    <property type="match status" value="4"/>
</dbReference>
<evidence type="ECO:0000256" key="3">
    <source>
        <dbReference type="PROSITE-ProRule" id="PRU00023"/>
    </source>
</evidence>